<keyword evidence="5" id="KW-0539">Nucleus</keyword>
<comment type="similarity">
    <text evidence="2">Belongs to the RRP17 family.</text>
</comment>
<dbReference type="Pfam" id="PF09805">
    <property type="entry name" value="Nop25"/>
    <property type="match status" value="1"/>
</dbReference>
<proteinExistence type="inferred from homology"/>
<dbReference type="EMBL" id="GFXV01000541">
    <property type="protein sequence ID" value="MBW12346.1"/>
    <property type="molecule type" value="Transcribed_RNA"/>
</dbReference>
<gene>
    <name evidence="8" type="primary">nol12</name>
</gene>
<evidence type="ECO:0000256" key="1">
    <source>
        <dbReference type="ARBA" id="ARBA00004604"/>
    </source>
</evidence>
<feature type="compositionally biased region" description="Basic residues" evidence="7">
    <location>
        <begin position="204"/>
        <end position="214"/>
    </location>
</feature>
<protein>
    <recommendedName>
        <fullName evidence="3">Nucleolar protein 12</fullName>
    </recommendedName>
</protein>
<organism evidence="8">
    <name type="scientific">Melanaphis sacchari</name>
    <dbReference type="NCBI Taxonomy" id="742174"/>
    <lineage>
        <taxon>Eukaryota</taxon>
        <taxon>Metazoa</taxon>
        <taxon>Ecdysozoa</taxon>
        <taxon>Arthropoda</taxon>
        <taxon>Hexapoda</taxon>
        <taxon>Insecta</taxon>
        <taxon>Pterygota</taxon>
        <taxon>Neoptera</taxon>
        <taxon>Paraneoptera</taxon>
        <taxon>Hemiptera</taxon>
        <taxon>Sternorrhyncha</taxon>
        <taxon>Aphidomorpha</taxon>
        <taxon>Aphidoidea</taxon>
        <taxon>Aphididae</taxon>
        <taxon>Aphidini</taxon>
        <taxon>Melanaphis</taxon>
    </lineage>
</organism>
<evidence type="ECO:0000256" key="5">
    <source>
        <dbReference type="ARBA" id="ARBA00023242"/>
    </source>
</evidence>
<keyword evidence="4 6" id="KW-0175">Coiled coil</keyword>
<dbReference type="GO" id="GO:0005730">
    <property type="term" value="C:nucleolus"/>
    <property type="evidence" value="ECO:0007669"/>
    <property type="project" value="UniProtKB-SubCell"/>
</dbReference>
<feature type="region of interest" description="Disordered" evidence="7">
    <location>
        <begin position="1"/>
        <end position="20"/>
    </location>
</feature>
<feature type="coiled-coil region" evidence="6">
    <location>
        <begin position="45"/>
        <end position="72"/>
    </location>
</feature>
<comment type="subcellular location">
    <subcellularLocation>
        <location evidence="1">Nucleus</location>
        <location evidence="1">Nucleolus</location>
    </subcellularLocation>
</comment>
<feature type="compositionally biased region" description="Basic residues" evidence="7">
    <location>
        <begin position="9"/>
        <end position="20"/>
    </location>
</feature>
<name>A0A2H8TE19_9HEMI</name>
<dbReference type="AlphaFoldDB" id="A0A2H8TE19"/>
<evidence type="ECO:0000313" key="8">
    <source>
        <dbReference type="EMBL" id="MBW12346.1"/>
    </source>
</evidence>
<evidence type="ECO:0000256" key="6">
    <source>
        <dbReference type="SAM" id="Coils"/>
    </source>
</evidence>
<dbReference type="GO" id="GO:0019843">
    <property type="term" value="F:rRNA binding"/>
    <property type="evidence" value="ECO:0007669"/>
    <property type="project" value="TreeGrafter"/>
</dbReference>
<sequence length="214" mass="25524">MEYEFKDRTKVKRHRKPINRTTKRTITFDEKSRKDFLTGFHKRKLARKKKAKDDFEKKLKEEKKRIKAEARETFLKLTNSHPFIPEPLDMVTKEYSLENHTVQICDLSTDEIAKSNNWIGSNQVIYEDDKESDNEEVIDKTNEDVPENVPGMNFNSIKEIKKAIKKQAAQTVQNSKIFKMKNKIERIKDKKKAKRKKLLETKRQKWLKKKGKKK</sequence>
<feature type="region of interest" description="Disordered" evidence="7">
    <location>
        <begin position="189"/>
        <end position="214"/>
    </location>
</feature>
<reference evidence="8" key="1">
    <citation type="submission" date="2017-10" db="EMBL/GenBank/DDBJ databases">
        <title>Transcriptome Assembly of Sugarcane Aphid Adults.</title>
        <authorList>
            <person name="Scully E.D."/>
            <person name="Palmer N.A."/>
            <person name="Geib S.M."/>
            <person name="Sarath G."/>
            <person name="Sattler S.E."/>
        </authorList>
    </citation>
    <scope>NUCLEOTIDE SEQUENCE</scope>
    <source>
        <tissue evidence="8">Whole body</tissue>
    </source>
</reference>
<evidence type="ECO:0000256" key="3">
    <source>
        <dbReference type="ARBA" id="ARBA00015520"/>
    </source>
</evidence>
<accession>A0A2H8TE19</accession>
<evidence type="ECO:0000256" key="2">
    <source>
        <dbReference type="ARBA" id="ARBA00007175"/>
    </source>
</evidence>
<evidence type="ECO:0000256" key="4">
    <source>
        <dbReference type="ARBA" id="ARBA00023054"/>
    </source>
</evidence>
<evidence type="ECO:0000256" key="7">
    <source>
        <dbReference type="SAM" id="MobiDB-lite"/>
    </source>
</evidence>
<dbReference type="OrthoDB" id="551633at2759"/>
<dbReference type="InterPro" id="IPR019186">
    <property type="entry name" value="Nucleolar_protein_12"/>
</dbReference>
<dbReference type="PANTHER" id="PTHR14577">
    <property type="entry name" value="NUCLEOLAR PROTEIN 12"/>
    <property type="match status" value="1"/>
</dbReference>
<dbReference type="PANTHER" id="PTHR14577:SF0">
    <property type="entry name" value="NUCLEOLAR PROTEIN 12"/>
    <property type="match status" value="1"/>
</dbReference>